<gene>
    <name evidence="13" type="primary">pheS</name>
    <name evidence="15" type="ORF">D2962_09285</name>
</gene>
<evidence type="ECO:0000259" key="14">
    <source>
        <dbReference type="PROSITE" id="PS50862"/>
    </source>
</evidence>
<evidence type="ECO:0000256" key="2">
    <source>
        <dbReference type="ARBA" id="ARBA00010207"/>
    </source>
</evidence>
<keyword evidence="7 13" id="KW-0547">Nucleotide-binding</keyword>
<dbReference type="AlphaFoldDB" id="A0A3G2R7I3"/>
<dbReference type="GO" id="GO:0000287">
    <property type="term" value="F:magnesium ion binding"/>
    <property type="evidence" value="ECO:0007669"/>
    <property type="project" value="UniProtKB-UniRule"/>
</dbReference>
<evidence type="ECO:0000256" key="13">
    <source>
        <dbReference type="HAMAP-Rule" id="MF_00281"/>
    </source>
</evidence>
<dbReference type="Proteomes" id="UP000280960">
    <property type="component" value="Chromosome"/>
</dbReference>
<keyword evidence="8 13" id="KW-0067">ATP-binding</keyword>
<evidence type="ECO:0000256" key="10">
    <source>
        <dbReference type="ARBA" id="ARBA00022917"/>
    </source>
</evidence>
<keyword evidence="5 13" id="KW-0436">Ligase</keyword>
<dbReference type="HAMAP" id="MF_00281">
    <property type="entry name" value="Phe_tRNA_synth_alpha1"/>
    <property type="match status" value="1"/>
</dbReference>
<comment type="subcellular location">
    <subcellularLocation>
        <location evidence="1 13">Cytoplasm</location>
    </subcellularLocation>
</comment>
<evidence type="ECO:0000256" key="1">
    <source>
        <dbReference type="ARBA" id="ARBA00004496"/>
    </source>
</evidence>
<comment type="catalytic activity">
    <reaction evidence="12 13">
        <text>tRNA(Phe) + L-phenylalanine + ATP = L-phenylalanyl-tRNA(Phe) + AMP + diphosphate + H(+)</text>
        <dbReference type="Rhea" id="RHEA:19413"/>
        <dbReference type="Rhea" id="RHEA-COMP:9668"/>
        <dbReference type="Rhea" id="RHEA-COMP:9699"/>
        <dbReference type="ChEBI" id="CHEBI:15378"/>
        <dbReference type="ChEBI" id="CHEBI:30616"/>
        <dbReference type="ChEBI" id="CHEBI:33019"/>
        <dbReference type="ChEBI" id="CHEBI:58095"/>
        <dbReference type="ChEBI" id="CHEBI:78442"/>
        <dbReference type="ChEBI" id="CHEBI:78531"/>
        <dbReference type="ChEBI" id="CHEBI:456215"/>
        <dbReference type="EC" id="6.1.1.20"/>
    </reaction>
</comment>
<dbReference type="InterPro" id="IPR045864">
    <property type="entry name" value="aa-tRNA-synth_II/BPL/LPL"/>
</dbReference>
<dbReference type="GO" id="GO:0006432">
    <property type="term" value="P:phenylalanyl-tRNA aminoacylation"/>
    <property type="evidence" value="ECO:0007669"/>
    <property type="project" value="UniProtKB-UniRule"/>
</dbReference>
<organism evidence="15 16">
    <name type="scientific">Biomaibacter acetigenes</name>
    <dbReference type="NCBI Taxonomy" id="2316383"/>
    <lineage>
        <taxon>Bacteria</taxon>
        <taxon>Bacillati</taxon>
        <taxon>Bacillota</taxon>
        <taxon>Clostridia</taxon>
        <taxon>Thermosediminibacterales</taxon>
        <taxon>Tepidanaerobacteraceae</taxon>
        <taxon>Biomaibacter</taxon>
    </lineage>
</organism>
<dbReference type="GO" id="GO:0004826">
    <property type="term" value="F:phenylalanine-tRNA ligase activity"/>
    <property type="evidence" value="ECO:0007669"/>
    <property type="project" value="UniProtKB-UniRule"/>
</dbReference>
<keyword evidence="11 13" id="KW-0030">Aminoacyl-tRNA synthetase</keyword>
<dbReference type="EMBL" id="CP033169">
    <property type="protein sequence ID" value="AYO30777.1"/>
    <property type="molecule type" value="Genomic_DNA"/>
</dbReference>
<keyword evidence="16" id="KW-1185">Reference proteome</keyword>
<dbReference type="InterPro" id="IPR004529">
    <property type="entry name" value="Phe-tRNA-synth_IIc_asu"/>
</dbReference>
<dbReference type="Pfam" id="PF02912">
    <property type="entry name" value="Phe_tRNA-synt_N"/>
    <property type="match status" value="1"/>
</dbReference>
<dbReference type="SUPFAM" id="SSF55681">
    <property type="entry name" value="Class II aaRS and biotin synthetases"/>
    <property type="match status" value="1"/>
</dbReference>
<dbReference type="InterPro" id="IPR006195">
    <property type="entry name" value="aa-tRNA-synth_II"/>
</dbReference>
<keyword evidence="9 13" id="KW-0460">Magnesium</keyword>
<dbReference type="PROSITE" id="PS50862">
    <property type="entry name" value="AA_TRNA_LIGASE_II"/>
    <property type="match status" value="1"/>
</dbReference>
<dbReference type="InterPro" id="IPR004188">
    <property type="entry name" value="Phe-tRNA_ligase_II_N"/>
</dbReference>
<dbReference type="Pfam" id="PF01409">
    <property type="entry name" value="tRNA-synt_2d"/>
    <property type="match status" value="1"/>
</dbReference>
<evidence type="ECO:0000313" key="15">
    <source>
        <dbReference type="EMBL" id="AYO30777.1"/>
    </source>
</evidence>
<reference evidence="15 16" key="1">
    <citation type="submission" date="2018-10" db="EMBL/GenBank/DDBJ databases">
        <authorList>
            <person name="Zhang X."/>
        </authorList>
    </citation>
    <scope>NUCLEOTIDE SEQUENCE [LARGE SCALE GENOMIC DNA]</scope>
    <source>
        <strain evidence="15 16">SK-G1</strain>
    </source>
</reference>
<evidence type="ECO:0000256" key="5">
    <source>
        <dbReference type="ARBA" id="ARBA00022598"/>
    </source>
</evidence>
<dbReference type="GO" id="GO:0005524">
    <property type="term" value="F:ATP binding"/>
    <property type="evidence" value="ECO:0007669"/>
    <property type="project" value="UniProtKB-UniRule"/>
</dbReference>
<protein>
    <recommendedName>
        <fullName evidence="13">Phenylalanine--tRNA ligase alpha subunit</fullName>
        <ecNumber evidence="13">6.1.1.20</ecNumber>
    </recommendedName>
    <alternativeName>
        <fullName evidence="13">Phenylalanyl-tRNA synthetase alpha subunit</fullName>
        <shortName evidence="13">PheRS</shortName>
    </alternativeName>
</protein>
<sequence length="338" mass="38810">MKEKLILLKQKALQNLAQSQNLNELNELRIKFLGKKGELTQILRGMSELSPEERPAIGKLANEVKEDLEREFSQKILELKQQLKSKKLEEERIDVTIPSKVVLGHKHPLTLVMDEIREIFIGLGYEVVEGPEIELDYYNFEALNTPKDHPARDVQDTFYITDEILLRTQTSPVQVRTMEKRKPPLKIIAPGRVYRSDAVDATHSPMFHQVEGLTIGENITMGDLKGTLVAFAREMFGRDRKARFRPHYFPFTEPSAEMDISCIACQGEGCRICKYTGWLEILGCGMVHPNVLENVGYDPEKVNGFAFGMGIERIAMLKYGINDMRLFYENNLRFLEQF</sequence>
<dbReference type="GO" id="GO:0140096">
    <property type="term" value="F:catalytic activity, acting on a protein"/>
    <property type="evidence" value="ECO:0007669"/>
    <property type="project" value="UniProtKB-ARBA"/>
</dbReference>
<evidence type="ECO:0000256" key="9">
    <source>
        <dbReference type="ARBA" id="ARBA00022842"/>
    </source>
</evidence>
<evidence type="ECO:0000313" key="16">
    <source>
        <dbReference type="Proteomes" id="UP000280960"/>
    </source>
</evidence>
<evidence type="ECO:0000256" key="12">
    <source>
        <dbReference type="ARBA" id="ARBA00049255"/>
    </source>
</evidence>
<dbReference type="GO" id="GO:0016740">
    <property type="term" value="F:transferase activity"/>
    <property type="evidence" value="ECO:0007669"/>
    <property type="project" value="UniProtKB-ARBA"/>
</dbReference>
<evidence type="ECO:0000256" key="7">
    <source>
        <dbReference type="ARBA" id="ARBA00022741"/>
    </source>
</evidence>
<dbReference type="PANTHER" id="PTHR11538">
    <property type="entry name" value="PHENYLALANYL-TRNA SYNTHETASE"/>
    <property type="match status" value="1"/>
</dbReference>
<feature type="domain" description="Aminoacyl-transfer RNA synthetases class-II family profile" evidence="14">
    <location>
        <begin position="112"/>
        <end position="317"/>
    </location>
</feature>
<dbReference type="FunFam" id="3.30.930.10:FF:000003">
    <property type="entry name" value="Phenylalanine--tRNA ligase alpha subunit"/>
    <property type="match status" value="1"/>
</dbReference>
<dbReference type="EC" id="6.1.1.20" evidence="13"/>
<evidence type="ECO:0000256" key="11">
    <source>
        <dbReference type="ARBA" id="ARBA00023146"/>
    </source>
</evidence>
<dbReference type="CDD" id="cd00496">
    <property type="entry name" value="PheRS_alpha_core"/>
    <property type="match status" value="1"/>
</dbReference>
<accession>A0A3G2R7I3</accession>
<comment type="subunit">
    <text evidence="3 13">Tetramer of two alpha and two beta subunits.</text>
</comment>
<name>A0A3G2R7I3_9FIRM</name>
<evidence type="ECO:0000256" key="8">
    <source>
        <dbReference type="ARBA" id="ARBA00022840"/>
    </source>
</evidence>
<comment type="similarity">
    <text evidence="2 13">Belongs to the class-II aminoacyl-tRNA synthetase family. Phe-tRNA synthetase alpha subunit type 1 subfamily.</text>
</comment>
<comment type="cofactor">
    <cofactor evidence="13">
        <name>Mg(2+)</name>
        <dbReference type="ChEBI" id="CHEBI:18420"/>
    </cofactor>
    <text evidence="13">Binds 2 magnesium ions per tetramer.</text>
</comment>
<dbReference type="Gene3D" id="3.30.930.10">
    <property type="entry name" value="Bira Bifunctional Protein, Domain 2"/>
    <property type="match status" value="1"/>
</dbReference>
<evidence type="ECO:0000256" key="6">
    <source>
        <dbReference type="ARBA" id="ARBA00022723"/>
    </source>
</evidence>
<evidence type="ECO:0000256" key="4">
    <source>
        <dbReference type="ARBA" id="ARBA00022490"/>
    </source>
</evidence>
<feature type="binding site" evidence="13">
    <location>
        <position position="253"/>
    </location>
    <ligand>
        <name>Mg(2+)</name>
        <dbReference type="ChEBI" id="CHEBI:18420"/>
        <note>shared with beta subunit</note>
    </ligand>
</feature>
<dbReference type="GO" id="GO:0005737">
    <property type="term" value="C:cytoplasm"/>
    <property type="evidence" value="ECO:0007669"/>
    <property type="project" value="UniProtKB-SubCell"/>
</dbReference>
<dbReference type="GO" id="GO:0000049">
    <property type="term" value="F:tRNA binding"/>
    <property type="evidence" value="ECO:0007669"/>
    <property type="project" value="InterPro"/>
</dbReference>
<dbReference type="InterPro" id="IPR022911">
    <property type="entry name" value="Phe_tRNA_ligase_alpha1_bac"/>
</dbReference>
<keyword evidence="6 13" id="KW-0479">Metal-binding</keyword>
<dbReference type="NCBIfam" id="TIGR00468">
    <property type="entry name" value="pheS"/>
    <property type="match status" value="1"/>
</dbReference>
<proteinExistence type="inferred from homology"/>
<dbReference type="KEGG" id="bacg:D2962_09285"/>
<dbReference type="InterPro" id="IPR010978">
    <property type="entry name" value="tRNA-bd_arm"/>
</dbReference>
<dbReference type="SUPFAM" id="SSF46589">
    <property type="entry name" value="tRNA-binding arm"/>
    <property type="match status" value="1"/>
</dbReference>
<dbReference type="RefSeq" id="WP_120768477.1">
    <property type="nucleotide sequence ID" value="NZ_CP033169.1"/>
</dbReference>
<keyword evidence="4 13" id="KW-0963">Cytoplasm</keyword>
<dbReference type="InterPro" id="IPR002319">
    <property type="entry name" value="Phenylalanyl-tRNA_Synthase"/>
</dbReference>
<evidence type="ECO:0000256" key="3">
    <source>
        <dbReference type="ARBA" id="ARBA00011209"/>
    </source>
</evidence>
<dbReference type="PANTHER" id="PTHR11538:SF41">
    <property type="entry name" value="PHENYLALANINE--TRNA LIGASE, MITOCHONDRIAL"/>
    <property type="match status" value="1"/>
</dbReference>
<keyword evidence="10 13" id="KW-0648">Protein biosynthesis</keyword>